<keyword evidence="8" id="KW-0175">Coiled coil</keyword>
<evidence type="ECO:0000313" key="13">
    <source>
        <dbReference type="Proteomes" id="UP000231347"/>
    </source>
</evidence>
<evidence type="ECO:0000256" key="5">
    <source>
        <dbReference type="ARBA" id="ARBA00023163"/>
    </source>
</evidence>
<feature type="domain" description="Transcription elongation factor GreA/GreB N-terminal" evidence="11">
    <location>
        <begin position="3"/>
        <end position="71"/>
    </location>
</feature>
<dbReference type="PANTHER" id="PTHR30437">
    <property type="entry name" value="TRANSCRIPTION ELONGATION FACTOR GREA"/>
    <property type="match status" value="1"/>
</dbReference>
<evidence type="ECO:0000259" key="10">
    <source>
        <dbReference type="Pfam" id="PF01272"/>
    </source>
</evidence>
<protein>
    <recommendedName>
        <fullName evidence="2 8">Transcription elongation factor GreA</fullName>
    </recommendedName>
    <alternativeName>
        <fullName evidence="7 8">Transcript cleavage factor GreA</fullName>
    </alternativeName>
</protein>
<dbReference type="FunFam" id="1.10.287.180:FF:000001">
    <property type="entry name" value="Transcription elongation factor GreA"/>
    <property type="match status" value="1"/>
</dbReference>
<dbReference type="AlphaFoldDB" id="A0A2M8KG11"/>
<evidence type="ECO:0000313" key="12">
    <source>
        <dbReference type="EMBL" id="PJE58866.1"/>
    </source>
</evidence>
<dbReference type="SUPFAM" id="SSF46557">
    <property type="entry name" value="GreA transcript cleavage protein, N-terminal domain"/>
    <property type="match status" value="1"/>
</dbReference>
<comment type="similarity">
    <text evidence="1 8 9">Belongs to the GreA/GreB family.</text>
</comment>
<dbReference type="GO" id="GO:0003746">
    <property type="term" value="F:translation elongation factor activity"/>
    <property type="evidence" value="ECO:0007669"/>
    <property type="project" value="UniProtKB-KW"/>
</dbReference>
<proteinExistence type="inferred from homology"/>
<reference evidence="13" key="1">
    <citation type="submission" date="2017-09" db="EMBL/GenBank/DDBJ databases">
        <title>Depth-based differentiation of microbial function through sediment-hosted aquifers and enrichment of novel symbionts in the deep terrestrial subsurface.</title>
        <authorList>
            <person name="Probst A.J."/>
            <person name="Ladd B."/>
            <person name="Jarett J.K."/>
            <person name="Geller-Mcgrath D.E."/>
            <person name="Sieber C.M.K."/>
            <person name="Emerson J.B."/>
            <person name="Anantharaman K."/>
            <person name="Thomas B.C."/>
            <person name="Malmstrom R."/>
            <person name="Stieglmeier M."/>
            <person name="Klingl A."/>
            <person name="Woyke T."/>
            <person name="Ryan C.M."/>
            <person name="Banfield J.F."/>
        </authorList>
    </citation>
    <scope>NUCLEOTIDE SEQUENCE [LARGE SCALE GENOMIC DNA]</scope>
</reference>
<dbReference type="InterPro" id="IPR028624">
    <property type="entry name" value="Tscrpt_elong_fac_GreA/B"/>
</dbReference>
<organism evidence="12 13">
    <name type="scientific">Candidatus Portnoybacteria bacterium CG10_big_fil_rev_8_21_14_0_10_40_22</name>
    <dbReference type="NCBI Taxonomy" id="1974814"/>
    <lineage>
        <taxon>Bacteria</taxon>
        <taxon>Candidatus Portnoyibacteriota</taxon>
    </lineage>
</organism>
<evidence type="ECO:0000256" key="7">
    <source>
        <dbReference type="ARBA" id="ARBA00030776"/>
    </source>
</evidence>
<sequence>MEYLTKQGLEKLKQELEERKKKRQDIAKRLEEVKALGDLSENVEYAQTKDEQSFNEGRVAELENIVSRARVYEGGGGQIEQVGIGSTVAVALKVGGKINKKLKREFSIVGSQEAEPMKGRISLESPIGKALMGHKLNDEVNVDTPKGRQKYVIIKIS</sequence>
<dbReference type="PIRSF" id="PIRSF006092">
    <property type="entry name" value="GreA_GreB"/>
    <property type="match status" value="1"/>
</dbReference>
<dbReference type="SUPFAM" id="SSF54534">
    <property type="entry name" value="FKBP-like"/>
    <property type="match status" value="1"/>
</dbReference>
<feature type="coiled-coil region" evidence="8">
    <location>
        <begin position="6"/>
        <end position="36"/>
    </location>
</feature>
<evidence type="ECO:0000256" key="6">
    <source>
        <dbReference type="ARBA" id="ARBA00024916"/>
    </source>
</evidence>
<dbReference type="Proteomes" id="UP000231347">
    <property type="component" value="Unassembled WGS sequence"/>
</dbReference>
<evidence type="ECO:0000256" key="3">
    <source>
        <dbReference type="ARBA" id="ARBA00023015"/>
    </source>
</evidence>
<dbReference type="GO" id="GO:0032784">
    <property type="term" value="P:regulation of DNA-templated transcription elongation"/>
    <property type="evidence" value="ECO:0007669"/>
    <property type="project" value="UniProtKB-UniRule"/>
</dbReference>
<dbReference type="NCBIfam" id="TIGR01462">
    <property type="entry name" value="greA"/>
    <property type="match status" value="1"/>
</dbReference>
<dbReference type="Pfam" id="PF01272">
    <property type="entry name" value="GreA_GreB"/>
    <property type="match status" value="1"/>
</dbReference>
<dbReference type="InterPro" id="IPR036953">
    <property type="entry name" value="GreA/GreB_C_sf"/>
</dbReference>
<comment type="caution">
    <text evidence="12">The sequence shown here is derived from an EMBL/GenBank/DDBJ whole genome shotgun (WGS) entry which is preliminary data.</text>
</comment>
<evidence type="ECO:0000256" key="2">
    <source>
        <dbReference type="ARBA" id="ARBA00013729"/>
    </source>
</evidence>
<evidence type="ECO:0000259" key="11">
    <source>
        <dbReference type="Pfam" id="PF03449"/>
    </source>
</evidence>
<dbReference type="InterPro" id="IPR023459">
    <property type="entry name" value="Tscrpt_elong_fac_GreA/B_fam"/>
</dbReference>
<accession>A0A2M8KG11</accession>
<dbReference type="InterPro" id="IPR022691">
    <property type="entry name" value="Tscrpt_elong_fac_GreA/B_N"/>
</dbReference>
<dbReference type="GO" id="GO:0006354">
    <property type="term" value="P:DNA-templated transcription elongation"/>
    <property type="evidence" value="ECO:0007669"/>
    <property type="project" value="TreeGrafter"/>
</dbReference>
<dbReference type="HAMAP" id="MF_00105">
    <property type="entry name" value="GreA_GreB"/>
    <property type="match status" value="1"/>
</dbReference>
<dbReference type="InterPro" id="IPR001437">
    <property type="entry name" value="Tscrpt_elong_fac_GreA/B_C"/>
</dbReference>
<dbReference type="PANTHER" id="PTHR30437:SF4">
    <property type="entry name" value="TRANSCRIPTION ELONGATION FACTOR GREA"/>
    <property type="match status" value="1"/>
</dbReference>
<dbReference type="GO" id="GO:0003677">
    <property type="term" value="F:DNA binding"/>
    <property type="evidence" value="ECO:0007669"/>
    <property type="project" value="UniProtKB-UniRule"/>
</dbReference>
<keyword evidence="3 8" id="KW-0805">Transcription regulation</keyword>
<comment type="function">
    <text evidence="6 8 9">Necessary for efficient RNA polymerase transcription elongation past template-encoded arresting sites. The arresting sites in DNA have the property of trapping a certain fraction of elongating RNA polymerases that pass through, resulting in locked ternary complexes. Cleavage of the nascent transcript by cleavage factors such as GreA or GreB allows the resumption of elongation from the new 3'terminus. GreA releases sequences of 2 to 3 nucleotides.</text>
</comment>
<dbReference type="Pfam" id="PF03449">
    <property type="entry name" value="GreA_GreB_N"/>
    <property type="match status" value="1"/>
</dbReference>
<dbReference type="EMBL" id="PFDY01000036">
    <property type="protein sequence ID" value="PJE58866.1"/>
    <property type="molecule type" value="Genomic_DNA"/>
</dbReference>
<dbReference type="Gene3D" id="1.10.287.180">
    <property type="entry name" value="Transcription elongation factor, GreA/GreB, N-terminal domain"/>
    <property type="match status" value="1"/>
</dbReference>
<gene>
    <name evidence="8" type="primary">greA</name>
    <name evidence="12" type="ORF">COU83_01505</name>
</gene>
<dbReference type="NCBIfam" id="NF001263">
    <property type="entry name" value="PRK00226.1-4"/>
    <property type="match status" value="1"/>
</dbReference>
<keyword evidence="12" id="KW-0251">Elongation factor</keyword>
<dbReference type="InterPro" id="IPR036805">
    <property type="entry name" value="Tscrpt_elong_fac_GreA/B_N_sf"/>
</dbReference>
<name>A0A2M8KG11_9BACT</name>
<feature type="domain" description="Transcription elongation factor GreA/GreB C-terminal" evidence="10">
    <location>
        <begin position="80"/>
        <end position="157"/>
    </location>
</feature>
<dbReference type="InterPro" id="IPR006359">
    <property type="entry name" value="Tscrpt_elong_fac_GreA"/>
</dbReference>
<keyword evidence="4 8" id="KW-0238">DNA-binding</keyword>
<keyword evidence="12" id="KW-0648">Protein biosynthesis</keyword>
<dbReference type="Gene3D" id="3.10.50.30">
    <property type="entry name" value="Transcription elongation factor, GreA/GreB, C-terminal domain"/>
    <property type="match status" value="1"/>
</dbReference>
<evidence type="ECO:0000256" key="1">
    <source>
        <dbReference type="ARBA" id="ARBA00008213"/>
    </source>
</evidence>
<keyword evidence="5 8" id="KW-0804">Transcription</keyword>
<evidence type="ECO:0000256" key="4">
    <source>
        <dbReference type="ARBA" id="ARBA00023125"/>
    </source>
</evidence>
<evidence type="ECO:0000256" key="9">
    <source>
        <dbReference type="RuleBase" id="RU000556"/>
    </source>
</evidence>
<evidence type="ECO:0000256" key="8">
    <source>
        <dbReference type="HAMAP-Rule" id="MF_00105"/>
    </source>
</evidence>
<dbReference type="GO" id="GO:0070063">
    <property type="term" value="F:RNA polymerase binding"/>
    <property type="evidence" value="ECO:0007669"/>
    <property type="project" value="InterPro"/>
</dbReference>